<sequence length="390" mass="44500">MASLIVSDGPSVLVLNEKYDQECSFTLFPLLPWEIRNLVWKNALQRRRLIQVSLKEDQPDGLTEQESSSIKYGRPSLYVNGFQLLSKLLRVNAEARNAALEFYRMRLPCVLMQPGKGGPRMRVDIFPFNPEYDILYFDAFLHFPDFVSAIIMHDSRRVGLCNIAISLSNVRSLQADDPNLYQRPTFIETASNLREFYLMTATSSFEVKAVKERYTDGDESESPYYPLMSGIPAFDILPHDPRPIGCELDRLFLGFNDIPQEISDWKLLLDEWGVDRSQLESRILCIYRNDNPCLPTVDEPYDEPDLQRSRAPGTNRTLHEGSSPQAPTICLTVEGQAQEGKHSTAVGFWMFPLEAFTQANRSIHQQTIHTWDLSNHWPELGLVHLPSGSS</sequence>
<name>A0ACC1P7G7_9PEZI</name>
<dbReference type="Proteomes" id="UP001143856">
    <property type="component" value="Unassembled WGS sequence"/>
</dbReference>
<organism evidence="1 2">
    <name type="scientific">Xylaria curta</name>
    <dbReference type="NCBI Taxonomy" id="42375"/>
    <lineage>
        <taxon>Eukaryota</taxon>
        <taxon>Fungi</taxon>
        <taxon>Dikarya</taxon>
        <taxon>Ascomycota</taxon>
        <taxon>Pezizomycotina</taxon>
        <taxon>Sordariomycetes</taxon>
        <taxon>Xylariomycetidae</taxon>
        <taxon>Xylariales</taxon>
        <taxon>Xylariaceae</taxon>
        <taxon>Xylaria</taxon>
    </lineage>
</organism>
<dbReference type="EMBL" id="JAPDGR010000799">
    <property type="protein sequence ID" value="KAJ2987383.1"/>
    <property type="molecule type" value="Genomic_DNA"/>
</dbReference>
<protein>
    <submittedName>
        <fullName evidence="1">Uncharacterized protein</fullName>
    </submittedName>
</protein>
<proteinExistence type="predicted"/>
<accession>A0ACC1P7G7</accession>
<reference evidence="1" key="1">
    <citation type="submission" date="2022-10" db="EMBL/GenBank/DDBJ databases">
        <title>Genome Sequence of Xylaria curta.</title>
        <authorList>
            <person name="Buettner E."/>
        </authorList>
    </citation>
    <scope>NUCLEOTIDE SEQUENCE</scope>
    <source>
        <strain evidence="1">Babe10</strain>
    </source>
</reference>
<evidence type="ECO:0000313" key="2">
    <source>
        <dbReference type="Proteomes" id="UP001143856"/>
    </source>
</evidence>
<comment type="caution">
    <text evidence="1">The sequence shown here is derived from an EMBL/GenBank/DDBJ whole genome shotgun (WGS) entry which is preliminary data.</text>
</comment>
<keyword evidence="2" id="KW-1185">Reference proteome</keyword>
<evidence type="ECO:0000313" key="1">
    <source>
        <dbReference type="EMBL" id="KAJ2987383.1"/>
    </source>
</evidence>
<gene>
    <name evidence="1" type="ORF">NUW58_g4536</name>
</gene>